<dbReference type="Proteomes" id="UP000595140">
    <property type="component" value="Unassembled WGS sequence"/>
</dbReference>
<dbReference type="PROSITE" id="PS51580">
    <property type="entry name" value="SAM_MT43_3"/>
    <property type="match status" value="1"/>
</dbReference>
<dbReference type="EMBL" id="OOIL02000230">
    <property type="protein sequence ID" value="VFQ62445.1"/>
    <property type="molecule type" value="Genomic_DNA"/>
</dbReference>
<dbReference type="InterPro" id="IPR043017">
    <property type="entry name" value="WIYLD_dom_sf"/>
</dbReference>
<keyword evidence="3" id="KW-0158">Chromosome</keyword>
<dbReference type="Pfam" id="PF05033">
    <property type="entry name" value="Pre-SET"/>
    <property type="match status" value="1"/>
</dbReference>
<evidence type="ECO:0000256" key="2">
    <source>
        <dbReference type="ARBA" id="ARBA00004286"/>
    </source>
</evidence>
<dbReference type="InterPro" id="IPR007728">
    <property type="entry name" value="Pre-SET_dom"/>
</dbReference>
<dbReference type="InterPro" id="IPR001214">
    <property type="entry name" value="SET_dom"/>
</dbReference>
<dbReference type="SUPFAM" id="SSF82199">
    <property type="entry name" value="SET domain"/>
    <property type="match status" value="1"/>
</dbReference>
<organism evidence="10 11">
    <name type="scientific">Cuscuta campestris</name>
    <dbReference type="NCBI Taxonomy" id="132261"/>
    <lineage>
        <taxon>Eukaryota</taxon>
        <taxon>Viridiplantae</taxon>
        <taxon>Streptophyta</taxon>
        <taxon>Embryophyta</taxon>
        <taxon>Tracheophyta</taxon>
        <taxon>Spermatophyta</taxon>
        <taxon>Magnoliopsida</taxon>
        <taxon>eudicotyledons</taxon>
        <taxon>Gunneridae</taxon>
        <taxon>Pentapetalae</taxon>
        <taxon>asterids</taxon>
        <taxon>lamiids</taxon>
        <taxon>Solanales</taxon>
        <taxon>Convolvulaceae</taxon>
        <taxon>Cuscuteae</taxon>
        <taxon>Cuscuta</taxon>
        <taxon>Cuscuta subgen. Grammica</taxon>
        <taxon>Cuscuta sect. Cleistogrammica</taxon>
    </lineage>
</organism>
<sequence length="783" mass="87604">MAPNPRVYKAFRAMKDLGISEVKVKPVLKHLLKIYDKNWELIEEENYRALADAIFEREEAEAVQPKKPENIEVPVGALDEEATLEEPERPLKRLRLKYQDSQPSPSQFNSAHTSLIKPKVEVEDLPNDHQQSSSHLGRMDMPQLSNRGMSVSSQPIQAINKRKQPTIDNPNKHLALQSAPQITSGALALIKPKDEPFTDDMPHYEAPIAILPPEPVTEVAAIAPNGNLLTVDQVAHQEALASESNMGKDARNDVALNQQLSRIEEERHASNLEIASSRYGEVKISINCSSAHGGPDFHLPSLEEVLKLMEDKCLRAYKIIDPGFSVTKLMKDMCECVLELGTKSYHERPETINVMSAAINQLEATLMEDDVFDSTCRLPDSTNELLNFETDTVLDPPQIPNLAPPSNGVRDNTLPDESLSEKNCAENGIEQTDLHIMVGVESLNASSNERISFPHEVIDITNGQEKMMISIVNEVDSECPPLFHYIPQNAVFQNARVNISLVLIGDSHCCLTCSGDCLSLSVPCACAQQKNGGFAYTKHGLVKEELLNESVSMSQDPGKHSQLFCKQCPVERSKSDDILEACKGHLARTFIKECWWKCGCNKQCGNRVVQRGIVRKLQVFMTSEGKGWGLRTLEDLPRGAFVCEYVGEVLTNAEFFDRISRSPSGEKHSHPVLLDAGWGSGDIKGDEALCLDATHYGNIARFINHRCFDSNLVNIPVEIESPDRHYYHFAFFTTRDVKAMEELTWDYGIDFDDLDHPVKAFQCQCGSQFCRNIKRLSRSRGRR</sequence>
<dbReference type="GO" id="GO:0042054">
    <property type="term" value="F:histone methyltransferase activity"/>
    <property type="evidence" value="ECO:0007669"/>
    <property type="project" value="InterPro"/>
</dbReference>
<evidence type="ECO:0000256" key="4">
    <source>
        <dbReference type="ARBA" id="ARBA00022679"/>
    </source>
</evidence>
<keyword evidence="4" id="KW-0808">Transferase</keyword>
<dbReference type="SMART" id="SM00317">
    <property type="entry name" value="SET"/>
    <property type="match status" value="1"/>
</dbReference>
<dbReference type="SMART" id="SM00468">
    <property type="entry name" value="PreSET"/>
    <property type="match status" value="1"/>
</dbReference>
<dbReference type="FunFam" id="2.170.270.10:FF:000046">
    <property type="entry name" value="SET-domain containing protein lysine methyltransferase family protein"/>
    <property type="match status" value="1"/>
</dbReference>
<dbReference type="PROSITE" id="PS50867">
    <property type="entry name" value="PRE_SET"/>
    <property type="match status" value="1"/>
</dbReference>
<dbReference type="GO" id="GO:0005634">
    <property type="term" value="C:nucleus"/>
    <property type="evidence" value="ECO:0007669"/>
    <property type="project" value="UniProtKB-SubCell"/>
</dbReference>
<evidence type="ECO:0000259" key="9">
    <source>
        <dbReference type="PROSITE" id="PS50867"/>
    </source>
</evidence>
<evidence type="ECO:0000256" key="7">
    <source>
        <dbReference type="ARBA" id="ARBA00023242"/>
    </source>
</evidence>
<evidence type="ECO:0000313" key="11">
    <source>
        <dbReference type="Proteomes" id="UP000595140"/>
    </source>
</evidence>
<dbReference type="GO" id="GO:0005694">
    <property type="term" value="C:chromosome"/>
    <property type="evidence" value="ECO:0007669"/>
    <property type="project" value="UniProtKB-SubCell"/>
</dbReference>
<keyword evidence="5" id="KW-0479">Metal-binding</keyword>
<dbReference type="Pfam" id="PF00856">
    <property type="entry name" value="SET"/>
    <property type="match status" value="1"/>
</dbReference>
<dbReference type="OrthoDB" id="308383at2759"/>
<dbReference type="PANTHER" id="PTHR46450:SF1">
    <property type="entry name" value="INACTIVE HISTONE-LYSINE N-METHYLTRANSFERASE SUVR1-RELATED"/>
    <property type="match status" value="1"/>
</dbReference>
<name>A0A484KD44_9ASTE</name>
<keyword evidence="11" id="KW-1185">Reference proteome</keyword>
<dbReference type="Gene3D" id="1.10.8.850">
    <property type="entry name" value="Histone-lysine N methyltransferase , C-terminal domain-like"/>
    <property type="match status" value="1"/>
</dbReference>
<keyword evidence="7" id="KW-0539">Nucleus</keyword>
<evidence type="ECO:0008006" key="12">
    <source>
        <dbReference type="Google" id="ProtNLM"/>
    </source>
</evidence>
<dbReference type="InterPro" id="IPR025776">
    <property type="entry name" value="SUVR4/1/2"/>
</dbReference>
<evidence type="ECO:0000256" key="1">
    <source>
        <dbReference type="ARBA" id="ARBA00004123"/>
    </source>
</evidence>
<comment type="subcellular location">
    <subcellularLocation>
        <location evidence="2">Chromosome</location>
    </subcellularLocation>
    <subcellularLocation>
        <location evidence="1">Nucleus</location>
    </subcellularLocation>
</comment>
<proteinExistence type="predicted"/>
<feature type="domain" description="Pre-SET" evidence="9">
    <location>
        <begin position="513"/>
        <end position="612"/>
    </location>
</feature>
<dbReference type="PROSITE" id="PS50280">
    <property type="entry name" value="SET"/>
    <property type="match status" value="1"/>
</dbReference>
<gene>
    <name evidence="10" type="ORF">CCAM_LOCUS4221</name>
</gene>
<protein>
    <recommendedName>
        <fullName evidence="12">SET domain-containing protein</fullName>
    </recommendedName>
</protein>
<dbReference type="Gene3D" id="2.170.270.10">
    <property type="entry name" value="SET domain"/>
    <property type="match status" value="1"/>
</dbReference>
<dbReference type="PANTHER" id="PTHR46450">
    <property type="entry name" value="INACTIVE HISTONE-LYSINE N-METHYLTRANSFERASE SUVR1-RELATED"/>
    <property type="match status" value="1"/>
</dbReference>
<dbReference type="CDD" id="cd10538">
    <property type="entry name" value="SET_SETDB-like"/>
    <property type="match status" value="1"/>
</dbReference>
<accession>A0A484KD44</accession>
<evidence type="ECO:0000313" key="10">
    <source>
        <dbReference type="EMBL" id="VFQ62445.1"/>
    </source>
</evidence>
<keyword evidence="6" id="KW-0862">Zinc</keyword>
<dbReference type="InterPro" id="IPR046341">
    <property type="entry name" value="SET_dom_sf"/>
</dbReference>
<evidence type="ECO:0000256" key="5">
    <source>
        <dbReference type="ARBA" id="ARBA00022723"/>
    </source>
</evidence>
<dbReference type="GO" id="GO:0008270">
    <property type="term" value="F:zinc ion binding"/>
    <property type="evidence" value="ECO:0007669"/>
    <property type="project" value="InterPro"/>
</dbReference>
<evidence type="ECO:0000256" key="6">
    <source>
        <dbReference type="ARBA" id="ARBA00022833"/>
    </source>
</evidence>
<evidence type="ECO:0000256" key="3">
    <source>
        <dbReference type="ARBA" id="ARBA00022454"/>
    </source>
</evidence>
<feature type="domain" description="SET" evidence="8">
    <location>
        <begin position="615"/>
        <end position="748"/>
    </location>
</feature>
<dbReference type="Pfam" id="PF10440">
    <property type="entry name" value="WIYLD"/>
    <property type="match status" value="1"/>
</dbReference>
<dbReference type="AlphaFoldDB" id="A0A484KD44"/>
<dbReference type="InterPro" id="IPR018848">
    <property type="entry name" value="WIYLD_domain"/>
</dbReference>
<evidence type="ECO:0000259" key="8">
    <source>
        <dbReference type="PROSITE" id="PS50280"/>
    </source>
</evidence>
<reference evidence="10 11" key="1">
    <citation type="submission" date="2018-04" db="EMBL/GenBank/DDBJ databases">
        <authorList>
            <person name="Vogel A."/>
        </authorList>
    </citation>
    <scope>NUCLEOTIDE SEQUENCE [LARGE SCALE GENOMIC DNA]</scope>
</reference>